<protein>
    <submittedName>
        <fullName evidence="1">Uncharacterized protein</fullName>
    </submittedName>
</protein>
<gene>
    <name evidence="1" type="ORF">UY83_C0002G0062</name>
</gene>
<dbReference type="AlphaFoldDB" id="A0A0G1XYB5"/>
<dbReference type="InterPro" id="IPR013321">
    <property type="entry name" value="Arc_rbn_hlx_hlx"/>
</dbReference>
<evidence type="ECO:0000313" key="1">
    <source>
        <dbReference type="EMBL" id="KKW35905.1"/>
    </source>
</evidence>
<name>A0A0G1XYB5_9BACT</name>
<comment type="caution">
    <text evidence="1">The sequence shown here is derived from an EMBL/GenBank/DDBJ whole genome shotgun (WGS) entry which is preliminary data.</text>
</comment>
<dbReference type="GO" id="GO:0006355">
    <property type="term" value="P:regulation of DNA-templated transcription"/>
    <property type="evidence" value="ECO:0007669"/>
    <property type="project" value="InterPro"/>
</dbReference>
<dbReference type="EMBL" id="LCRO01000002">
    <property type="protein sequence ID" value="KKW35905.1"/>
    <property type="molecule type" value="Genomic_DNA"/>
</dbReference>
<dbReference type="Gene3D" id="1.10.1220.10">
    <property type="entry name" value="Met repressor-like"/>
    <property type="match status" value="1"/>
</dbReference>
<sequence>MKTVISIKVDKNVRDRARNVARKLGVPLSLVVNSQLRRFADEQRIVIAAPLVPNSKTKKILDEAIQDIRENKHGKFSPLFENAKDAVKWLHSK</sequence>
<accession>A0A0G1XYB5</accession>
<organism evidence="1 2">
    <name type="scientific">Candidatus Adlerbacteria bacterium GW2011_GWA1_54_10</name>
    <dbReference type="NCBI Taxonomy" id="1618605"/>
    <lineage>
        <taxon>Bacteria</taxon>
        <taxon>Candidatus Adleribacteriota</taxon>
    </lineage>
</organism>
<proteinExistence type="predicted"/>
<evidence type="ECO:0000313" key="2">
    <source>
        <dbReference type="Proteomes" id="UP000034740"/>
    </source>
</evidence>
<reference evidence="1 2" key="1">
    <citation type="journal article" date="2015" name="Nature">
        <title>rRNA introns, odd ribosomes, and small enigmatic genomes across a large radiation of phyla.</title>
        <authorList>
            <person name="Brown C.T."/>
            <person name="Hug L.A."/>
            <person name="Thomas B.C."/>
            <person name="Sharon I."/>
            <person name="Castelle C.J."/>
            <person name="Singh A."/>
            <person name="Wilkins M.J."/>
            <person name="Williams K.H."/>
            <person name="Banfield J.F."/>
        </authorList>
    </citation>
    <scope>NUCLEOTIDE SEQUENCE [LARGE SCALE GENOMIC DNA]</scope>
</reference>
<dbReference type="Proteomes" id="UP000034740">
    <property type="component" value="Unassembled WGS sequence"/>
</dbReference>